<reference evidence="5" key="1">
    <citation type="submission" date="2020-04" db="EMBL/GenBank/DDBJ databases">
        <authorList>
            <person name="Zhang T."/>
        </authorList>
    </citation>
    <scope>NUCLEOTIDE SEQUENCE</scope>
    <source>
        <strain evidence="5">HKST-UBA02</strain>
    </source>
</reference>
<accession>A0A955LVH1</accession>
<organism evidence="5 6">
    <name type="scientific">candidate division WWE3 bacterium</name>
    <dbReference type="NCBI Taxonomy" id="2053526"/>
    <lineage>
        <taxon>Bacteria</taxon>
        <taxon>Katanobacteria</taxon>
    </lineage>
</organism>
<evidence type="ECO:0000256" key="1">
    <source>
        <dbReference type="ARBA" id="ARBA00004496"/>
    </source>
</evidence>
<dbReference type="SUPFAM" id="SSF53067">
    <property type="entry name" value="Actin-like ATPase domain"/>
    <property type="match status" value="1"/>
</dbReference>
<sequence length="127" mass="13994">KVHIMHDDDTDQLTIRGRNLNSGLPKEIVISRQEMREALETPIQQVAELVRDIIEETPPELVSDLVPRGLVLAGGGAKLPGIDEYLAQILEIPVRVAESPELCVIRGLAKILDDKSLLEKVQVAWGS</sequence>
<dbReference type="EMBL" id="JAGQKY010000053">
    <property type="protein sequence ID" value="MCA9397504.1"/>
    <property type="molecule type" value="Genomic_DNA"/>
</dbReference>
<dbReference type="Gene3D" id="3.30.420.40">
    <property type="match status" value="1"/>
</dbReference>
<gene>
    <name evidence="5" type="ORF">KC573_01635</name>
</gene>
<proteinExistence type="predicted"/>
<dbReference type="GO" id="GO:0005737">
    <property type="term" value="C:cytoplasm"/>
    <property type="evidence" value="ECO:0007669"/>
    <property type="project" value="UniProtKB-SubCell"/>
</dbReference>
<evidence type="ECO:0000256" key="4">
    <source>
        <dbReference type="ARBA" id="ARBA00022840"/>
    </source>
</evidence>
<reference evidence="5" key="2">
    <citation type="journal article" date="2021" name="Microbiome">
        <title>Successional dynamics and alternative stable states in a saline activated sludge microbial community over 9 years.</title>
        <authorList>
            <person name="Wang Y."/>
            <person name="Ye J."/>
            <person name="Ju F."/>
            <person name="Liu L."/>
            <person name="Boyd J.A."/>
            <person name="Deng Y."/>
            <person name="Parks D.H."/>
            <person name="Jiang X."/>
            <person name="Yin X."/>
            <person name="Woodcroft B.J."/>
            <person name="Tyson G.W."/>
            <person name="Hugenholtz P."/>
            <person name="Polz M.F."/>
            <person name="Zhang T."/>
        </authorList>
    </citation>
    <scope>NUCLEOTIDE SEQUENCE</scope>
    <source>
        <strain evidence="5">HKST-UBA02</strain>
    </source>
</reference>
<comment type="caution">
    <text evidence="5">The sequence shown here is derived from an EMBL/GenBank/DDBJ whole genome shotgun (WGS) entry which is preliminary data.</text>
</comment>
<keyword evidence="3" id="KW-0547">Nucleotide-binding</keyword>
<dbReference type="InterPro" id="IPR056546">
    <property type="entry name" value="MreB_MamK-like"/>
</dbReference>
<dbReference type="PANTHER" id="PTHR42749:SF1">
    <property type="entry name" value="CELL SHAPE-DETERMINING PROTEIN MREB"/>
    <property type="match status" value="1"/>
</dbReference>
<dbReference type="Pfam" id="PF06723">
    <property type="entry name" value="MreB_Mbl"/>
    <property type="match status" value="1"/>
</dbReference>
<protein>
    <submittedName>
        <fullName evidence="5">Rod shape-determining protein</fullName>
    </submittedName>
</protein>
<dbReference type="Proteomes" id="UP000699691">
    <property type="component" value="Unassembled WGS sequence"/>
</dbReference>
<name>A0A955LVH1_UNCKA</name>
<comment type="subcellular location">
    <subcellularLocation>
        <location evidence="1">Cytoplasm</location>
    </subcellularLocation>
</comment>
<dbReference type="GO" id="GO:0005524">
    <property type="term" value="F:ATP binding"/>
    <property type="evidence" value="ECO:0007669"/>
    <property type="project" value="UniProtKB-KW"/>
</dbReference>
<dbReference type="PANTHER" id="PTHR42749">
    <property type="entry name" value="CELL SHAPE-DETERMINING PROTEIN MREB"/>
    <property type="match status" value="1"/>
</dbReference>
<evidence type="ECO:0000256" key="2">
    <source>
        <dbReference type="ARBA" id="ARBA00022490"/>
    </source>
</evidence>
<evidence type="ECO:0000313" key="5">
    <source>
        <dbReference type="EMBL" id="MCA9397504.1"/>
    </source>
</evidence>
<keyword evidence="4" id="KW-0067">ATP-binding</keyword>
<evidence type="ECO:0000313" key="6">
    <source>
        <dbReference type="Proteomes" id="UP000699691"/>
    </source>
</evidence>
<keyword evidence="2" id="KW-0963">Cytoplasm</keyword>
<dbReference type="AlphaFoldDB" id="A0A955LVH1"/>
<evidence type="ECO:0000256" key="3">
    <source>
        <dbReference type="ARBA" id="ARBA00022741"/>
    </source>
</evidence>
<feature type="non-terminal residue" evidence="5">
    <location>
        <position position="1"/>
    </location>
</feature>
<dbReference type="InterPro" id="IPR043129">
    <property type="entry name" value="ATPase_NBD"/>
</dbReference>